<dbReference type="Pfam" id="PF04525">
    <property type="entry name" value="LOR"/>
    <property type="match status" value="1"/>
</dbReference>
<dbReference type="RefSeq" id="WP_377341303.1">
    <property type="nucleotide sequence ID" value="NZ_JBHLUE010000017.1"/>
</dbReference>
<sequence length="169" mass="19443">MYLIRERIFDIGNDFDITDESGRRVYHVDGKVLTLRDRLVIEDAQGREVASVHRRLVALRRTYAISIGGEKAADMRKKLITPFRDRYTVDVPGPDDLELRGDLLDHEYTVERGGRTVATVSKRWFTIRDTYAVDVAEGEDHLLILASVLALDLAQSRAEKEREEKERND</sequence>
<evidence type="ECO:0000256" key="1">
    <source>
        <dbReference type="ARBA" id="ARBA00005437"/>
    </source>
</evidence>
<evidence type="ECO:0000313" key="3">
    <source>
        <dbReference type="Proteomes" id="UP001589894"/>
    </source>
</evidence>
<dbReference type="InterPro" id="IPR038595">
    <property type="entry name" value="LOR_sf"/>
</dbReference>
<organism evidence="2 3">
    <name type="scientific">Plantactinospora siamensis</name>
    <dbReference type="NCBI Taxonomy" id="555372"/>
    <lineage>
        <taxon>Bacteria</taxon>
        <taxon>Bacillati</taxon>
        <taxon>Actinomycetota</taxon>
        <taxon>Actinomycetes</taxon>
        <taxon>Micromonosporales</taxon>
        <taxon>Micromonosporaceae</taxon>
        <taxon>Plantactinospora</taxon>
    </lineage>
</organism>
<name>A0ABV6P0I1_9ACTN</name>
<proteinExistence type="inferred from homology"/>
<reference evidence="2 3" key="1">
    <citation type="submission" date="2024-09" db="EMBL/GenBank/DDBJ databases">
        <authorList>
            <person name="Sun Q."/>
            <person name="Mori K."/>
        </authorList>
    </citation>
    <scope>NUCLEOTIDE SEQUENCE [LARGE SCALE GENOMIC DNA]</scope>
    <source>
        <strain evidence="2 3">TBRC 2205</strain>
    </source>
</reference>
<accession>A0ABV6P0I1</accession>
<evidence type="ECO:0000313" key="2">
    <source>
        <dbReference type="EMBL" id="MFC0566530.1"/>
    </source>
</evidence>
<keyword evidence="3" id="KW-1185">Reference proteome</keyword>
<dbReference type="InterPro" id="IPR025659">
    <property type="entry name" value="Tubby-like_C"/>
</dbReference>
<protein>
    <submittedName>
        <fullName evidence="2">LURP-one-related/scramblase family protein</fullName>
    </submittedName>
</protein>
<dbReference type="SUPFAM" id="SSF54518">
    <property type="entry name" value="Tubby C-terminal domain-like"/>
    <property type="match status" value="1"/>
</dbReference>
<dbReference type="EMBL" id="JBHLUE010000017">
    <property type="protein sequence ID" value="MFC0566530.1"/>
    <property type="molecule type" value="Genomic_DNA"/>
</dbReference>
<dbReference type="Gene3D" id="2.40.160.200">
    <property type="entry name" value="LURP1-related"/>
    <property type="match status" value="1"/>
</dbReference>
<comment type="caution">
    <text evidence="2">The sequence shown here is derived from an EMBL/GenBank/DDBJ whole genome shotgun (WGS) entry which is preliminary data.</text>
</comment>
<gene>
    <name evidence="2" type="ORF">ACFFHU_20620</name>
</gene>
<comment type="similarity">
    <text evidence="1">Belongs to the LOR family.</text>
</comment>
<dbReference type="Proteomes" id="UP001589894">
    <property type="component" value="Unassembled WGS sequence"/>
</dbReference>
<dbReference type="InterPro" id="IPR007612">
    <property type="entry name" value="LOR"/>
</dbReference>